<evidence type="ECO:0000313" key="7">
    <source>
        <dbReference type="Proteomes" id="UP000244896"/>
    </source>
</evidence>
<dbReference type="HAMAP" id="MF_02087">
    <property type="entry name" value="PLP_homeostasis"/>
    <property type="match status" value="1"/>
</dbReference>
<keyword evidence="1 2" id="KW-0663">Pyridoxal phosphate</keyword>
<dbReference type="InterPro" id="IPR011078">
    <property type="entry name" value="PyrdxlP_homeostasis"/>
</dbReference>
<comment type="similarity">
    <text evidence="2 4">Belongs to the pyridoxal phosphate-binding protein YggS/PROSC family.</text>
</comment>
<keyword evidence="7" id="KW-1185">Reference proteome</keyword>
<organism evidence="6 7">
    <name type="scientific">Ereboglobus luteus</name>
    <dbReference type="NCBI Taxonomy" id="1796921"/>
    <lineage>
        <taxon>Bacteria</taxon>
        <taxon>Pseudomonadati</taxon>
        <taxon>Verrucomicrobiota</taxon>
        <taxon>Opitutia</taxon>
        <taxon>Opitutales</taxon>
        <taxon>Opitutaceae</taxon>
        <taxon>Ereboglobus</taxon>
    </lineage>
</organism>
<dbReference type="EMBL" id="CP023004">
    <property type="protein sequence ID" value="AWI09025.1"/>
    <property type="molecule type" value="Genomic_DNA"/>
</dbReference>
<dbReference type="PANTHER" id="PTHR10146">
    <property type="entry name" value="PROLINE SYNTHETASE CO-TRANSCRIBED BACTERIAL HOMOLOG PROTEIN"/>
    <property type="match status" value="1"/>
</dbReference>
<dbReference type="InterPro" id="IPR001608">
    <property type="entry name" value="Ala_racemase_N"/>
</dbReference>
<dbReference type="CDD" id="cd00635">
    <property type="entry name" value="PLPDE_III_YBL036c_like"/>
    <property type="match status" value="1"/>
</dbReference>
<protein>
    <recommendedName>
        <fullName evidence="2">Pyridoxal phosphate homeostasis protein</fullName>
        <shortName evidence="2">PLP homeostasis protein</shortName>
    </recommendedName>
</protein>
<reference evidence="6 7" key="1">
    <citation type="journal article" date="2018" name="Syst. Appl. Microbiol.">
        <title>Ereboglobus luteus gen. nov. sp. nov. from cockroach guts, and new insights into the oxygen relationship of the genera Opitutus and Didymococcus (Verrucomicrobia: Opitutaceae).</title>
        <authorList>
            <person name="Tegtmeier D."/>
            <person name="Belitz A."/>
            <person name="Radek R."/>
            <person name="Heimerl T."/>
            <person name="Brune A."/>
        </authorList>
    </citation>
    <scope>NUCLEOTIDE SEQUENCE [LARGE SCALE GENOMIC DNA]</scope>
    <source>
        <strain evidence="6 7">Ho45</strain>
    </source>
</reference>
<dbReference type="RefSeq" id="WP_108824838.1">
    <property type="nucleotide sequence ID" value="NZ_CP023004.1"/>
</dbReference>
<gene>
    <name evidence="6" type="ORF">CKA38_07030</name>
</gene>
<comment type="function">
    <text evidence="2">Pyridoxal 5'-phosphate (PLP)-binding protein, which is involved in PLP homeostasis.</text>
</comment>
<dbReference type="GO" id="GO:0030170">
    <property type="term" value="F:pyridoxal phosphate binding"/>
    <property type="evidence" value="ECO:0007669"/>
    <property type="project" value="UniProtKB-UniRule"/>
</dbReference>
<dbReference type="Proteomes" id="UP000244896">
    <property type="component" value="Chromosome"/>
</dbReference>
<dbReference type="InterPro" id="IPR029066">
    <property type="entry name" value="PLP-binding_barrel"/>
</dbReference>
<evidence type="ECO:0000256" key="2">
    <source>
        <dbReference type="HAMAP-Rule" id="MF_02087"/>
    </source>
</evidence>
<comment type="cofactor">
    <cofactor evidence="3">
        <name>pyridoxal 5'-phosphate</name>
        <dbReference type="ChEBI" id="CHEBI:597326"/>
    </cofactor>
</comment>
<proteinExistence type="inferred from homology"/>
<dbReference type="Gene3D" id="3.20.20.10">
    <property type="entry name" value="Alanine racemase"/>
    <property type="match status" value="1"/>
</dbReference>
<evidence type="ECO:0000313" key="6">
    <source>
        <dbReference type="EMBL" id="AWI09025.1"/>
    </source>
</evidence>
<feature type="domain" description="Alanine racemase N-terminal" evidence="5">
    <location>
        <begin position="15"/>
        <end position="242"/>
    </location>
</feature>
<dbReference type="SUPFAM" id="SSF51419">
    <property type="entry name" value="PLP-binding barrel"/>
    <property type="match status" value="1"/>
</dbReference>
<dbReference type="PIRSF" id="PIRSF004848">
    <property type="entry name" value="YBL036c_PLPDEIII"/>
    <property type="match status" value="1"/>
</dbReference>
<name>A0A2U8E2K7_9BACT</name>
<evidence type="ECO:0000256" key="4">
    <source>
        <dbReference type="RuleBase" id="RU004514"/>
    </source>
</evidence>
<dbReference type="OrthoDB" id="9804072at2"/>
<evidence type="ECO:0000256" key="1">
    <source>
        <dbReference type="ARBA" id="ARBA00022898"/>
    </source>
</evidence>
<accession>A0A2U8E2K7</accession>
<dbReference type="PANTHER" id="PTHR10146:SF14">
    <property type="entry name" value="PYRIDOXAL PHOSPHATE HOMEOSTASIS PROTEIN"/>
    <property type="match status" value="1"/>
</dbReference>
<dbReference type="KEGG" id="elut:CKA38_07030"/>
<feature type="modified residue" description="N6-(pyridoxal phosphate)lysine" evidence="2 3">
    <location>
        <position position="39"/>
    </location>
</feature>
<dbReference type="NCBIfam" id="TIGR00044">
    <property type="entry name" value="YggS family pyridoxal phosphate-dependent enzyme"/>
    <property type="match status" value="1"/>
</dbReference>
<dbReference type="AlphaFoldDB" id="A0A2U8E2K7"/>
<evidence type="ECO:0000256" key="3">
    <source>
        <dbReference type="PIRSR" id="PIRSR004848-1"/>
    </source>
</evidence>
<dbReference type="Pfam" id="PF01168">
    <property type="entry name" value="Ala_racemase_N"/>
    <property type="match status" value="1"/>
</dbReference>
<sequence length="243" mass="26366">MITFEQYKMRADELREQMAAACRDAGRDPSEVRLLAVTKTHDAWAVDYAARHGLALVGENRVQEAASKKPLVSPETAAAMSAGKLKWELIGHLQSNKARLAAELFDRVQSVDGEKLLRHLDRAAGELGKTLPILLQINAGNDPAKFGAEPADAPRLLDTALALPHLRVDGLMTIAPLSENPGEMRQMAVRTFANLRAIRDDLAETRGTALRELSMGMTGDYKEAIAAGSTIIRVGTALYGARE</sequence>
<evidence type="ECO:0000259" key="5">
    <source>
        <dbReference type="Pfam" id="PF01168"/>
    </source>
</evidence>